<reference evidence="1" key="1">
    <citation type="journal article" date="2011" name="PLoS ONE">
        <title>Ralstonia syzygii, the Blood Disease Bacterium and some Asian R. solanacearum strains form a single genomic species despite divergent lifestyles.</title>
        <authorList>
            <person name="Remenant B."/>
            <person name="de Cambiaire J.C."/>
            <person name="Cellier G."/>
            <person name="Jacobs J.M."/>
            <person name="Mangenot S."/>
            <person name="Barbe V."/>
            <person name="Lajus A."/>
            <person name="Vallenet D."/>
            <person name="Medigue C."/>
            <person name="Fegan M."/>
            <person name="Allen C."/>
            <person name="Prior P."/>
        </authorList>
    </citation>
    <scope>NUCLEOTIDE SEQUENCE</scope>
    <source>
        <strain evidence="1">R24</strain>
    </source>
</reference>
<gene>
    <name evidence="1" type="ORF">RALSY_40497</name>
</gene>
<reference evidence="1" key="2">
    <citation type="submission" date="2011-04" db="EMBL/GenBank/DDBJ databases">
        <authorList>
            <person name="Genoscope - CEA"/>
        </authorList>
    </citation>
    <scope>NUCLEOTIDE SEQUENCE</scope>
    <source>
        <strain evidence="1">R24</strain>
    </source>
</reference>
<dbReference type="EMBL" id="FR854089">
    <property type="protein sequence ID" value="CCA86280.1"/>
    <property type="molecule type" value="Genomic_DNA"/>
</dbReference>
<protein>
    <submittedName>
        <fullName evidence="1">Uncharacterized protein</fullName>
    </submittedName>
</protein>
<name>G3A722_9RALS</name>
<dbReference type="AlphaFoldDB" id="G3A722"/>
<sequence>MPWLAVSVAVRQMMLNAVRWHDNGSRTLCTDKHIADFPLALFAIYASDHPGQRHYCNFLQSIATCRHIENPATRALQMKFLNLRYYKLLT</sequence>
<proteinExistence type="predicted"/>
<organism evidence="1">
    <name type="scientific">Ralstonia syzygii R24</name>
    <dbReference type="NCBI Taxonomy" id="907261"/>
    <lineage>
        <taxon>Bacteria</taxon>
        <taxon>Pseudomonadati</taxon>
        <taxon>Pseudomonadota</taxon>
        <taxon>Betaproteobacteria</taxon>
        <taxon>Burkholderiales</taxon>
        <taxon>Burkholderiaceae</taxon>
        <taxon>Ralstonia</taxon>
        <taxon>Ralstonia solanacearum species complex</taxon>
    </lineage>
</organism>
<evidence type="ECO:0000313" key="1">
    <source>
        <dbReference type="EMBL" id="CCA86280.1"/>
    </source>
</evidence>
<accession>G3A722</accession>